<evidence type="ECO:0008006" key="5">
    <source>
        <dbReference type="Google" id="ProtNLM"/>
    </source>
</evidence>
<accession>A0ABP6AD89</accession>
<dbReference type="Gene3D" id="2.60.40.1120">
    <property type="entry name" value="Carboxypeptidase-like, regulatory domain"/>
    <property type="match status" value="1"/>
</dbReference>
<dbReference type="SUPFAM" id="SSF49464">
    <property type="entry name" value="Carboxypeptidase regulatory domain-like"/>
    <property type="match status" value="1"/>
</dbReference>
<evidence type="ECO:0000313" key="4">
    <source>
        <dbReference type="Proteomes" id="UP001499978"/>
    </source>
</evidence>
<proteinExistence type="predicted"/>
<feature type="region of interest" description="Disordered" evidence="1">
    <location>
        <begin position="339"/>
        <end position="364"/>
    </location>
</feature>
<name>A0ABP6AD89_9ACTN</name>
<gene>
    <name evidence="3" type="ORF">GCM10010201_05590</name>
</gene>
<feature type="compositionally biased region" description="Basic and acidic residues" evidence="1">
    <location>
        <begin position="495"/>
        <end position="507"/>
    </location>
</feature>
<keyword evidence="2" id="KW-0472">Membrane</keyword>
<feature type="transmembrane region" description="Helical" evidence="2">
    <location>
        <begin position="21"/>
        <end position="42"/>
    </location>
</feature>
<feature type="region of interest" description="Disordered" evidence="1">
    <location>
        <begin position="383"/>
        <end position="507"/>
    </location>
</feature>
<dbReference type="Proteomes" id="UP001499978">
    <property type="component" value="Unassembled WGS sequence"/>
</dbReference>
<feature type="transmembrane region" description="Helical" evidence="2">
    <location>
        <begin position="307"/>
        <end position="331"/>
    </location>
</feature>
<evidence type="ECO:0000256" key="2">
    <source>
        <dbReference type="SAM" id="Phobius"/>
    </source>
</evidence>
<keyword evidence="2" id="KW-0812">Transmembrane</keyword>
<dbReference type="EMBL" id="BAAARY010000001">
    <property type="protein sequence ID" value="GAA2512994.1"/>
    <property type="molecule type" value="Genomic_DNA"/>
</dbReference>
<dbReference type="RefSeq" id="WP_344167602.1">
    <property type="nucleotide sequence ID" value="NZ_BAAARY010000001.1"/>
</dbReference>
<reference evidence="4" key="1">
    <citation type="journal article" date="2019" name="Int. J. Syst. Evol. Microbiol.">
        <title>The Global Catalogue of Microorganisms (GCM) 10K type strain sequencing project: providing services to taxonomists for standard genome sequencing and annotation.</title>
        <authorList>
            <consortium name="The Broad Institute Genomics Platform"/>
            <consortium name="The Broad Institute Genome Sequencing Center for Infectious Disease"/>
            <person name="Wu L."/>
            <person name="Ma J."/>
        </authorList>
    </citation>
    <scope>NUCLEOTIDE SEQUENCE [LARGE SCALE GENOMIC DNA]</scope>
    <source>
        <strain evidence="4">JCM 3367</strain>
    </source>
</reference>
<organism evidence="3 4">
    <name type="scientific">Pilimelia columellifera subsp. columellifera</name>
    <dbReference type="NCBI Taxonomy" id="706583"/>
    <lineage>
        <taxon>Bacteria</taxon>
        <taxon>Bacillati</taxon>
        <taxon>Actinomycetota</taxon>
        <taxon>Actinomycetes</taxon>
        <taxon>Micromonosporales</taxon>
        <taxon>Micromonosporaceae</taxon>
        <taxon>Pilimelia</taxon>
    </lineage>
</organism>
<protein>
    <recommendedName>
        <fullName evidence="5">Carboxypeptidase regulatory-like domain-containing protein</fullName>
    </recommendedName>
</protein>
<dbReference type="InterPro" id="IPR008969">
    <property type="entry name" value="CarboxyPept-like_regulatory"/>
</dbReference>
<evidence type="ECO:0000256" key="1">
    <source>
        <dbReference type="SAM" id="MobiDB-lite"/>
    </source>
</evidence>
<feature type="region of interest" description="Disordered" evidence="1">
    <location>
        <begin position="259"/>
        <end position="303"/>
    </location>
</feature>
<feature type="compositionally biased region" description="Basic and acidic residues" evidence="1">
    <location>
        <begin position="474"/>
        <end position="486"/>
    </location>
</feature>
<sequence length="507" mass="53093">MSTSQVGTRQQSNGARPTTGLRLVATIAVTIGGLATVALVGAGPAAAKPSVAPVATPARAQAAEPQIELTVDVDSVELRSGGQANVSYEVANNGTMFVGQVGIRTGDNLRCSGQCGRFLTLDSGERQTFSAKITAGDVPAGERRRTGIAISAGNARRDVQMEVVGPDRPQSVGQISGRVAHADSGNGVAGALVKGQDSVGNFLTVETDGEGRYWLRPRNDRPLYAGQIVLTASAATFTTTRQTIRIAPREDRRDVRLTLRPQAQSSPSPSPSAQPSVEPTEEPAEPPAEEPGPGGARNTSSDSSGPLTWILILVGGLMLALGVGALVLLILRRRQDRNGASGVGAQPHFPRQPPGPPAHTAALPSSALSNAPTVVQPAIRDEYADPYGLPPGVQGVPPHTATLAPIPAYGDMPTQTTPPAYGEGYGTSHARPERQQDAGATQLYDEPTGRFTGQTSQPLTPGSYLGAVGTSPEPSDRRLPGYDPDGRQPQPSPREQYERRMMEWMDD</sequence>
<keyword evidence="4" id="KW-1185">Reference proteome</keyword>
<keyword evidence="2" id="KW-1133">Transmembrane helix</keyword>
<feature type="compositionally biased region" description="Low complexity" evidence="1">
    <location>
        <begin position="261"/>
        <end position="278"/>
    </location>
</feature>
<comment type="caution">
    <text evidence="3">The sequence shown here is derived from an EMBL/GenBank/DDBJ whole genome shotgun (WGS) entry which is preliminary data.</text>
</comment>
<feature type="compositionally biased region" description="Acidic residues" evidence="1">
    <location>
        <begin position="279"/>
        <end position="288"/>
    </location>
</feature>
<evidence type="ECO:0000313" key="3">
    <source>
        <dbReference type="EMBL" id="GAA2512994.1"/>
    </source>
</evidence>
<feature type="compositionally biased region" description="Polar residues" evidence="1">
    <location>
        <begin position="451"/>
        <end position="460"/>
    </location>
</feature>